<dbReference type="InterPro" id="IPR004638">
    <property type="entry name" value="EmrB-like"/>
</dbReference>
<dbReference type="GO" id="GO:0005886">
    <property type="term" value="C:plasma membrane"/>
    <property type="evidence" value="ECO:0007669"/>
    <property type="project" value="UniProtKB-SubCell"/>
</dbReference>
<reference evidence="9 10" key="1">
    <citation type="journal article" date="2015" name="Genome Announc.">
        <title>Expanding the biotechnology potential of lactobacilli through comparative genomics of 213 strains and associated genera.</title>
        <authorList>
            <person name="Sun Z."/>
            <person name="Harris H.M."/>
            <person name="McCann A."/>
            <person name="Guo C."/>
            <person name="Argimon S."/>
            <person name="Zhang W."/>
            <person name="Yang X."/>
            <person name="Jeffery I.B."/>
            <person name="Cooney J.C."/>
            <person name="Kagawa T.F."/>
            <person name="Liu W."/>
            <person name="Song Y."/>
            <person name="Salvetti E."/>
            <person name="Wrobel A."/>
            <person name="Rasinkangas P."/>
            <person name="Parkhill J."/>
            <person name="Rea M.C."/>
            <person name="O'Sullivan O."/>
            <person name="Ritari J."/>
            <person name="Douillard F.P."/>
            <person name="Paul Ross R."/>
            <person name="Yang R."/>
            <person name="Briner A.E."/>
            <person name="Felis G.E."/>
            <person name="de Vos W.M."/>
            <person name="Barrangou R."/>
            <person name="Klaenhammer T.R."/>
            <person name="Caufield P.W."/>
            <person name="Cui Y."/>
            <person name="Zhang H."/>
            <person name="O'Toole P.W."/>
        </authorList>
    </citation>
    <scope>NUCLEOTIDE SEQUENCE [LARGE SCALE GENOMIC DNA]</scope>
    <source>
        <strain evidence="9 10">DSM 16982</strain>
    </source>
</reference>
<gene>
    <name evidence="9" type="ORF">FD31_GL001513</name>
</gene>
<organism evidence="9 10">
    <name type="scientific">Companilactobacillus nantensis DSM 16982</name>
    <dbReference type="NCBI Taxonomy" id="1423774"/>
    <lineage>
        <taxon>Bacteria</taxon>
        <taxon>Bacillati</taxon>
        <taxon>Bacillota</taxon>
        <taxon>Bacilli</taxon>
        <taxon>Lactobacillales</taxon>
        <taxon>Lactobacillaceae</taxon>
        <taxon>Companilactobacillus</taxon>
    </lineage>
</organism>
<evidence type="ECO:0000256" key="2">
    <source>
        <dbReference type="ARBA" id="ARBA00022448"/>
    </source>
</evidence>
<keyword evidence="3" id="KW-1003">Cell membrane</keyword>
<evidence type="ECO:0000256" key="7">
    <source>
        <dbReference type="SAM" id="Phobius"/>
    </source>
</evidence>
<evidence type="ECO:0000259" key="8">
    <source>
        <dbReference type="PROSITE" id="PS50850"/>
    </source>
</evidence>
<keyword evidence="5 7" id="KW-1133">Transmembrane helix</keyword>
<comment type="caution">
    <text evidence="9">The sequence shown here is derived from an EMBL/GenBank/DDBJ whole genome shotgun (WGS) entry which is preliminary data.</text>
</comment>
<proteinExistence type="predicted"/>
<feature type="transmembrane region" description="Helical" evidence="7">
    <location>
        <begin position="63"/>
        <end position="82"/>
    </location>
</feature>
<dbReference type="PANTHER" id="PTHR42718">
    <property type="entry name" value="MAJOR FACILITATOR SUPERFAMILY MULTIDRUG TRANSPORTER MFSC"/>
    <property type="match status" value="1"/>
</dbReference>
<dbReference type="Gene3D" id="1.20.1250.20">
    <property type="entry name" value="MFS general substrate transporter like domains"/>
    <property type="match status" value="1"/>
</dbReference>
<evidence type="ECO:0000256" key="1">
    <source>
        <dbReference type="ARBA" id="ARBA00004651"/>
    </source>
</evidence>
<sequence length="469" mass="50321">MNYFGTKIKDWGTRMTKRQTNSSWILVLTSLGFFMAMMDSMIVTTASTAIRNDFHISVATLQWAMNAYNITVAAVLLVGVSFGERFGRRKIYNLGMLIFTIGSILCALSNDITFLVFARVIEGIGASVITPMSMAILTNSLPTSERGKALGIWSGIGGLALIVGPSLGGFIVAKLTWQWIFWINVPIGVIAILLSIKILPESFGNSDKVGLIDSLLVIIASTCIIWSLSALTNIKSLVLPIGVGISGLLALIWFILRQKSEEQPMIPLKYFKSIPFTGGNVATFLLYGSMYGVVFFLPQFLQVVGRTDSLTVGLEILPWTGTLVLVAPFAGVAVDKYGEKLIATLGLIFQGIGYILIMILVNDHSSYAKIIIPLAIAGVGLSMAGPALQKVVLGSVAKTEIGKASGIYNVFRLLGGAVGTTISVIVFYQFGGMGSLALFTSGFRAVMLSAGLISILGVIFSFRFTKSTD</sequence>
<dbReference type="Proteomes" id="UP000051302">
    <property type="component" value="Unassembled WGS sequence"/>
</dbReference>
<feature type="transmembrane region" description="Helical" evidence="7">
    <location>
        <begin position="367"/>
        <end position="388"/>
    </location>
</feature>
<evidence type="ECO:0000313" key="9">
    <source>
        <dbReference type="EMBL" id="KRM18185.1"/>
    </source>
</evidence>
<dbReference type="Gene3D" id="1.20.1720.10">
    <property type="entry name" value="Multidrug resistance protein D"/>
    <property type="match status" value="1"/>
</dbReference>
<accession>A0A0R1WR24</accession>
<feature type="transmembrane region" description="Helical" evidence="7">
    <location>
        <begin position="179"/>
        <end position="199"/>
    </location>
</feature>
<dbReference type="SUPFAM" id="SSF103473">
    <property type="entry name" value="MFS general substrate transporter"/>
    <property type="match status" value="1"/>
</dbReference>
<protein>
    <submittedName>
        <fullName evidence="9">Transport protein</fullName>
    </submittedName>
</protein>
<dbReference type="PROSITE" id="PS50850">
    <property type="entry name" value="MFS"/>
    <property type="match status" value="1"/>
</dbReference>
<dbReference type="InterPro" id="IPR020846">
    <property type="entry name" value="MFS_dom"/>
</dbReference>
<name>A0A0R1WR24_9LACO</name>
<feature type="transmembrane region" description="Helical" evidence="7">
    <location>
        <begin position="237"/>
        <end position="256"/>
    </location>
</feature>
<dbReference type="CDD" id="cd17321">
    <property type="entry name" value="MFS_MMR_MDR_like"/>
    <property type="match status" value="1"/>
</dbReference>
<dbReference type="STRING" id="1423774.FD31_GL001513"/>
<dbReference type="InterPro" id="IPR011701">
    <property type="entry name" value="MFS"/>
</dbReference>
<evidence type="ECO:0000256" key="4">
    <source>
        <dbReference type="ARBA" id="ARBA00022692"/>
    </source>
</evidence>
<dbReference type="EMBL" id="AZFV01000003">
    <property type="protein sequence ID" value="KRM18185.1"/>
    <property type="molecule type" value="Genomic_DNA"/>
</dbReference>
<dbReference type="AlphaFoldDB" id="A0A0R1WR24"/>
<feature type="transmembrane region" description="Helical" evidence="7">
    <location>
        <begin position="150"/>
        <end position="173"/>
    </location>
</feature>
<feature type="transmembrane region" description="Helical" evidence="7">
    <location>
        <begin position="277"/>
        <end position="296"/>
    </location>
</feature>
<keyword evidence="6 7" id="KW-0472">Membrane</keyword>
<feature type="transmembrane region" description="Helical" evidence="7">
    <location>
        <begin position="341"/>
        <end position="361"/>
    </location>
</feature>
<dbReference type="GO" id="GO:0022857">
    <property type="term" value="F:transmembrane transporter activity"/>
    <property type="evidence" value="ECO:0007669"/>
    <property type="project" value="InterPro"/>
</dbReference>
<feature type="transmembrane region" description="Helical" evidence="7">
    <location>
        <begin position="442"/>
        <end position="462"/>
    </location>
</feature>
<dbReference type="NCBIfam" id="TIGR00711">
    <property type="entry name" value="efflux_EmrB"/>
    <property type="match status" value="1"/>
</dbReference>
<feature type="transmembrane region" description="Helical" evidence="7">
    <location>
        <begin position="91"/>
        <end position="110"/>
    </location>
</feature>
<keyword evidence="2" id="KW-0813">Transport</keyword>
<feature type="transmembrane region" description="Helical" evidence="7">
    <location>
        <begin position="316"/>
        <end position="334"/>
    </location>
</feature>
<evidence type="ECO:0000256" key="6">
    <source>
        <dbReference type="ARBA" id="ARBA00023136"/>
    </source>
</evidence>
<feature type="transmembrane region" description="Helical" evidence="7">
    <location>
        <begin position="116"/>
        <end position="138"/>
    </location>
</feature>
<comment type="subcellular location">
    <subcellularLocation>
        <location evidence="1">Cell membrane</location>
        <topology evidence="1">Multi-pass membrane protein</topology>
    </subcellularLocation>
</comment>
<dbReference type="Pfam" id="PF07690">
    <property type="entry name" value="MFS_1"/>
    <property type="match status" value="1"/>
</dbReference>
<keyword evidence="4 7" id="KW-0812">Transmembrane</keyword>
<feature type="domain" description="Major facilitator superfamily (MFS) profile" evidence="8">
    <location>
        <begin position="25"/>
        <end position="469"/>
    </location>
</feature>
<keyword evidence="10" id="KW-1185">Reference proteome</keyword>
<evidence type="ECO:0000256" key="5">
    <source>
        <dbReference type="ARBA" id="ARBA00022989"/>
    </source>
</evidence>
<dbReference type="PRINTS" id="PR01036">
    <property type="entry name" value="TCRTETB"/>
</dbReference>
<feature type="transmembrane region" description="Helical" evidence="7">
    <location>
        <begin position="211"/>
        <end position="231"/>
    </location>
</feature>
<feature type="transmembrane region" description="Helical" evidence="7">
    <location>
        <begin position="409"/>
        <end position="430"/>
    </location>
</feature>
<evidence type="ECO:0000313" key="10">
    <source>
        <dbReference type="Proteomes" id="UP000051302"/>
    </source>
</evidence>
<dbReference type="InterPro" id="IPR036259">
    <property type="entry name" value="MFS_trans_sf"/>
</dbReference>
<dbReference type="PATRIC" id="fig|1423774.3.peg.1567"/>
<dbReference type="PANTHER" id="PTHR42718:SF46">
    <property type="entry name" value="BLR6921 PROTEIN"/>
    <property type="match status" value="1"/>
</dbReference>
<evidence type="ECO:0000256" key="3">
    <source>
        <dbReference type="ARBA" id="ARBA00022475"/>
    </source>
</evidence>
<feature type="transmembrane region" description="Helical" evidence="7">
    <location>
        <begin position="24"/>
        <end position="43"/>
    </location>
</feature>